<dbReference type="VEuPathDB" id="FungiDB:CPAG_01451"/>
<organism evidence="1 2">
    <name type="scientific">Coccidioides posadasii RMSCC 3488</name>
    <dbReference type="NCBI Taxonomy" id="454284"/>
    <lineage>
        <taxon>Eukaryota</taxon>
        <taxon>Fungi</taxon>
        <taxon>Dikarya</taxon>
        <taxon>Ascomycota</taxon>
        <taxon>Pezizomycotina</taxon>
        <taxon>Eurotiomycetes</taxon>
        <taxon>Eurotiomycetidae</taxon>
        <taxon>Onygenales</taxon>
        <taxon>Onygenaceae</taxon>
        <taxon>Coccidioides</taxon>
    </lineage>
</organism>
<gene>
    <name evidence="1" type="ORF">CPAG_01451</name>
</gene>
<reference evidence="2" key="3">
    <citation type="journal article" date="2010" name="Genome Res.">
        <title>Population genomic sequencing of Coccidioides fungi reveals recent hybridization and transposon control.</title>
        <authorList>
            <person name="Neafsey D.E."/>
            <person name="Barker B.M."/>
            <person name="Sharpton T.J."/>
            <person name="Stajich J.E."/>
            <person name="Park D.J."/>
            <person name="Whiston E."/>
            <person name="Hung C.-Y."/>
            <person name="McMahan C."/>
            <person name="White J."/>
            <person name="Sykes S."/>
            <person name="Heiman D."/>
            <person name="Young S."/>
            <person name="Zeng Q."/>
            <person name="Abouelleil A."/>
            <person name="Aftuck L."/>
            <person name="Bessette D."/>
            <person name="Brown A."/>
            <person name="FitzGerald M."/>
            <person name="Lui A."/>
            <person name="Macdonald J.P."/>
            <person name="Priest M."/>
            <person name="Orbach M.J."/>
            <person name="Galgiani J.N."/>
            <person name="Kirkland T.N."/>
            <person name="Cole G.T."/>
            <person name="Birren B.W."/>
            <person name="Henn M.R."/>
            <person name="Taylor J.W."/>
            <person name="Rounsley S.D."/>
        </authorList>
    </citation>
    <scope>NUCLEOTIDE SEQUENCE [LARGE SCALE GENOMIC DNA]</scope>
    <source>
        <strain evidence="2">RMSCC 3488</strain>
    </source>
</reference>
<accession>A0A0J6F859</accession>
<reference evidence="1 2" key="1">
    <citation type="submission" date="2007-06" db="EMBL/GenBank/DDBJ databases">
        <title>The Genome Sequence of Coccidioides posadasii RMSCC_3488.</title>
        <authorList>
            <consortium name="Coccidioides Genome Resources Consortium"/>
            <consortium name="The Broad Institute Genome Sequencing Platform"/>
            <person name="Henn M.R."/>
            <person name="Sykes S."/>
            <person name="Young S."/>
            <person name="Jaffe D."/>
            <person name="Berlin A."/>
            <person name="Alvarez P."/>
            <person name="Butler J."/>
            <person name="Gnerre S."/>
            <person name="Grabherr M."/>
            <person name="Mauceli E."/>
            <person name="Brockman W."/>
            <person name="Kodira C."/>
            <person name="Alvarado L."/>
            <person name="Zeng Q."/>
            <person name="Crawford M."/>
            <person name="Antoine C."/>
            <person name="Devon K."/>
            <person name="Galgiani J."/>
            <person name="Orsborn K."/>
            <person name="Lewis M.L."/>
            <person name="Nusbaum C."/>
            <person name="Galagan J."/>
            <person name="Birren B."/>
        </authorList>
    </citation>
    <scope>NUCLEOTIDE SEQUENCE [LARGE SCALE GENOMIC DNA]</scope>
    <source>
        <strain evidence="1 2">RMSCC 3488</strain>
    </source>
</reference>
<protein>
    <submittedName>
        <fullName evidence="1">Uncharacterized protein</fullName>
    </submittedName>
</protein>
<reference evidence="2" key="2">
    <citation type="journal article" date="2009" name="Genome Res.">
        <title>Comparative genomic analyses of the human fungal pathogens Coccidioides and their relatives.</title>
        <authorList>
            <person name="Sharpton T.J."/>
            <person name="Stajich J.E."/>
            <person name="Rounsley S.D."/>
            <person name="Gardner M.J."/>
            <person name="Wortman J.R."/>
            <person name="Jordar V.S."/>
            <person name="Maiti R."/>
            <person name="Kodira C.D."/>
            <person name="Neafsey D.E."/>
            <person name="Zeng Q."/>
            <person name="Hung C.-Y."/>
            <person name="McMahan C."/>
            <person name="Muszewska A."/>
            <person name="Grynberg M."/>
            <person name="Mandel M.A."/>
            <person name="Kellner E.M."/>
            <person name="Barker B.M."/>
            <person name="Galgiani J.N."/>
            <person name="Orbach M.J."/>
            <person name="Kirkland T.N."/>
            <person name="Cole G.T."/>
            <person name="Henn M.R."/>
            <person name="Birren B.W."/>
            <person name="Taylor J.W."/>
        </authorList>
    </citation>
    <scope>NUCLEOTIDE SEQUENCE [LARGE SCALE GENOMIC DNA]</scope>
    <source>
        <strain evidence="2">RMSCC 3488</strain>
    </source>
</reference>
<evidence type="ECO:0000313" key="2">
    <source>
        <dbReference type="Proteomes" id="UP000054567"/>
    </source>
</evidence>
<evidence type="ECO:0000313" key="1">
    <source>
        <dbReference type="EMBL" id="KMM65099.1"/>
    </source>
</evidence>
<proteinExistence type="predicted"/>
<sequence>MDIYMDFSGNGGRRRNGDVIDCPVAAVPEVVRRVFISNQEYGHGRIVIRRVDAGFQEGFAAMQAMSTVLPT</sequence>
<dbReference type="EMBL" id="DS268109">
    <property type="protein sequence ID" value="KMM65099.1"/>
    <property type="molecule type" value="Genomic_DNA"/>
</dbReference>
<dbReference type="AlphaFoldDB" id="A0A0J6F859"/>
<dbReference type="Proteomes" id="UP000054567">
    <property type="component" value="Unassembled WGS sequence"/>
</dbReference>
<name>A0A0J6F859_COCPO</name>